<reference evidence="1 2" key="1">
    <citation type="submission" date="2014-12" db="EMBL/GenBank/DDBJ databases">
        <title>Draft genome sequences of 29 type strains of Enterococci.</title>
        <authorList>
            <person name="Zhong Z."/>
            <person name="Sun Z."/>
            <person name="Liu W."/>
            <person name="Zhang W."/>
            <person name="Zhang H."/>
        </authorList>
    </citation>
    <scope>NUCLEOTIDE SEQUENCE [LARGE SCALE GENOMIC DNA]</scope>
    <source>
        <strain evidence="1 2">DSM 17029</strain>
    </source>
</reference>
<sequence length="70" mass="7840">MTMEQLENTYVEVDLLEAGKEEPTKQTMKNIKAHPSNEALISMGKIFGALAPQDVTFDSVVKIEETRITE</sequence>
<organism evidence="1 2">
    <name type="scientific">Enterococcus canis</name>
    <dbReference type="NCBI Taxonomy" id="214095"/>
    <lineage>
        <taxon>Bacteria</taxon>
        <taxon>Bacillati</taxon>
        <taxon>Bacillota</taxon>
        <taxon>Bacilli</taxon>
        <taxon>Lactobacillales</taxon>
        <taxon>Enterococcaceae</taxon>
        <taxon>Enterococcus</taxon>
    </lineage>
</organism>
<dbReference type="STRING" id="214095.RU97_GL002632"/>
<accession>A0A1L8RCH2</accession>
<proteinExistence type="predicted"/>
<dbReference type="EMBL" id="JXKH01000009">
    <property type="protein sequence ID" value="OJG17461.1"/>
    <property type="molecule type" value="Genomic_DNA"/>
</dbReference>
<name>A0A1L8RCH2_9ENTE</name>
<evidence type="ECO:0000313" key="2">
    <source>
        <dbReference type="Proteomes" id="UP000181884"/>
    </source>
</evidence>
<dbReference type="Proteomes" id="UP000181884">
    <property type="component" value="Unassembled WGS sequence"/>
</dbReference>
<comment type="caution">
    <text evidence="1">The sequence shown here is derived from an EMBL/GenBank/DDBJ whole genome shotgun (WGS) entry which is preliminary data.</text>
</comment>
<dbReference type="AlphaFoldDB" id="A0A1L8RCH2"/>
<evidence type="ECO:0000313" key="1">
    <source>
        <dbReference type="EMBL" id="OJG17461.1"/>
    </source>
</evidence>
<keyword evidence="2" id="KW-1185">Reference proteome</keyword>
<evidence type="ECO:0008006" key="3">
    <source>
        <dbReference type="Google" id="ProtNLM"/>
    </source>
</evidence>
<protein>
    <recommendedName>
        <fullName evidence="3">DUF1659 domain-containing protein</fullName>
    </recommendedName>
</protein>
<gene>
    <name evidence="1" type="ORF">RU97_GL002632</name>
</gene>